<dbReference type="PANTHER" id="PTHR23513:SF11">
    <property type="entry name" value="STAPHYLOFERRIN A TRANSPORTER"/>
    <property type="match status" value="1"/>
</dbReference>
<evidence type="ECO:0000256" key="6">
    <source>
        <dbReference type="ARBA" id="ARBA00023136"/>
    </source>
</evidence>
<keyword evidence="5 7" id="KW-1133">Transmembrane helix</keyword>
<dbReference type="GO" id="GO:0005886">
    <property type="term" value="C:plasma membrane"/>
    <property type="evidence" value="ECO:0007669"/>
    <property type="project" value="UniProtKB-SubCell"/>
</dbReference>
<evidence type="ECO:0000256" key="2">
    <source>
        <dbReference type="ARBA" id="ARBA00022448"/>
    </source>
</evidence>
<comment type="subcellular location">
    <subcellularLocation>
        <location evidence="1">Cell membrane</location>
        <topology evidence="1">Multi-pass membrane protein</topology>
    </subcellularLocation>
</comment>
<dbReference type="AlphaFoldDB" id="A0A401ZY57"/>
<evidence type="ECO:0000256" key="7">
    <source>
        <dbReference type="SAM" id="Phobius"/>
    </source>
</evidence>
<keyword evidence="4 7" id="KW-0812">Transmembrane</keyword>
<feature type="transmembrane region" description="Helical" evidence="7">
    <location>
        <begin position="287"/>
        <end position="307"/>
    </location>
</feature>
<dbReference type="EMBL" id="BIFR01000001">
    <property type="protein sequence ID" value="GCE11781.1"/>
    <property type="molecule type" value="Genomic_DNA"/>
</dbReference>
<feature type="transmembrane region" description="Helical" evidence="7">
    <location>
        <begin position="101"/>
        <end position="119"/>
    </location>
</feature>
<dbReference type="InterPro" id="IPR036259">
    <property type="entry name" value="MFS_trans_sf"/>
</dbReference>
<dbReference type="CDD" id="cd06173">
    <property type="entry name" value="MFS_MefA_like"/>
    <property type="match status" value="1"/>
</dbReference>
<protein>
    <submittedName>
        <fullName evidence="9">MFS transporter</fullName>
    </submittedName>
</protein>
<evidence type="ECO:0000256" key="3">
    <source>
        <dbReference type="ARBA" id="ARBA00022475"/>
    </source>
</evidence>
<name>A0A401ZY57_9CHLR</name>
<dbReference type="PANTHER" id="PTHR23513">
    <property type="entry name" value="INTEGRAL MEMBRANE EFFLUX PROTEIN-RELATED"/>
    <property type="match status" value="1"/>
</dbReference>
<evidence type="ECO:0000313" key="9">
    <source>
        <dbReference type="EMBL" id="GCE11781.1"/>
    </source>
</evidence>
<feature type="transmembrane region" description="Helical" evidence="7">
    <location>
        <begin position="164"/>
        <end position="190"/>
    </location>
</feature>
<evidence type="ECO:0000313" key="10">
    <source>
        <dbReference type="Proteomes" id="UP000287352"/>
    </source>
</evidence>
<feature type="transmembrane region" description="Helical" evidence="7">
    <location>
        <begin position="125"/>
        <end position="143"/>
    </location>
</feature>
<evidence type="ECO:0000256" key="5">
    <source>
        <dbReference type="ARBA" id="ARBA00022989"/>
    </source>
</evidence>
<dbReference type="Proteomes" id="UP000287352">
    <property type="component" value="Unassembled WGS sequence"/>
</dbReference>
<feature type="transmembrane region" description="Helical" evidence="7">
    <location>
        <begin position="374"/>
        <end position="396"/>
    </location>
</feature>
<reference evidence="10" key="1">
    <citation type="submission" date="2018-12" db="EMBL/GenBank/DDBJ databases">
        <title>Tengunoibacter tsumagoiensis gen. nov., sp. nov., Dictyobacter kobayashii sp. nov., D. alpinus sp. nov., and D. joshuensis sp. nov. and description of Dictyobacteraceae fam. nov. within the order Ktedonobacterales isolated from Tengu-no-mugimeshi.</title>
        <authorList>
            <person name="Wang C.M."/>
            <person name="Zheng Y."/>
            <person name="Sakai Y."/>
            <person name="Toyoda A."/>
            <person name="Minakuchi Y."/>
            <person name="Abe K."/>
            <person name="Yokota A."/>
            <person name="Yabe S."/>
        </authorList>
    </citation>
    <scope>NUCLEOTIDE SEQUENCE [LARGE SCALE GENOMIC DNA]</scope>
    <source>
        <strain evidence="10">Uno3</strain>
    </source>
</reference>
<feature type="transmembrane region" description="Helical" evidence="7">
    <location>
        <begin position="68"/>
        <end position="89"/>
    </location>
</feature>
<dbReference type="RefSeq" id="WP_245994028.1">
    <property type="nucleotide sequence ID" value="NZ_BIFR01000001.1"/>
</dbReference>
<dbReference type="Pfam" id="PF05977">
    <property type="entry name" value="MFS_3"/>
    <property type="match status" value="1"/>
</dbReference>
<proteinExistence type="predicted"/>
<keyword evidence="6 7" id="KW-0472">Membrane</keyword>
<feature type="transmembrane region" description="Helical" evidence="7">
    <location>
        <begin position="402"/>
        <end position="423"/>
    </location>
</feature>
<feature type="transmembrane region" description="Helical" evidence="7">
    <location>
        <begin position="314"/>
        <end position="333"/>
    </location>
</feature>
<feature type="transmembrane region" description="Helical" evidence="7">
    <location>
        <begin position="339"/>
        <end position="362"/>
    </location>
</feature>
<accession>A0A401ZY57</accession>
<sequence length="439" mass="47771">MDTMKHPSTVGEAEQTVVQATRGLSSTFSALHHRNFRLFWSGQLISLIGTWMQTTGQSWLVLQLTHSAWWLGIVGALQFLPILIFSLFGGVLADRLPKRKVLLATQAVAALIATVLWLLVFTQTIQLWEVLVLALLLGTTNSLDMPTRQSFVVEMVGREDLSNAVALNSSIFNLARIVGPGLAGLIIAWVGEAPLFLFNALSFIPVIIGLAMIDLTKLHAPTRRVQENDKSGGTFKSLTEGLSYTRQTPSIFLIIMTVGLVSLFGINFNVVLPLFADTVLNVGPQGFGFISSAFGIGSLLSALWMAWNHTQPSIRQIILGGLFFSVFELLFAFSHLYVFSLLLIAAVGFTQILFSAMANTTLQTVTPHHLRGRIMGIYLLVFAGTNPIGNLLTGLAASTWGASVALGIGAVLSLLAAITAWLYKKPAEKSFKEFTHRDN</sequence>
<dbReference type="GO" id="GO:0022857">
    <property type="term" value="F:transmembrane transporter activity"/>
    <property type="evidence" value="ECO:0007669"/>
    <property type="project" value="InterPro"/>
</dbReference>
<feature type="transmembrane region" description="Helical" evidence="7">
    <location>
        <begin position="251"/>
        <end position="275"/>
    </location>
</feature>
<dbReference type="InterPro" id="IPR020846">
    <property type="entry name" value="MFS_dom"/>
</dbReference>
<comment type="caution">
    <text evidence="9">The sequence shown here is derived from an EMBL/GenBank/DDBJ whole genome shotgun (WGS) entry which is preliminary data.</text>
</comment>
<evidence type="ECO:0000259" key="8">
    <source>
        <dbReference type="PROSITE" id="PS50850"/>
    </source>
</evidence>
<evidence type="ECO:0000256" key="4">
    <source>
        <dbReference type="ARBA" id="ARBA00022692"/>
    </source>
</evidence>
<feature type="domain" description="Major facilitator superfamily (MFS) profile" evidence="8">
    <location>
        <begin position="35"/>
        <end position="428"/>
    </location>
</feature>
<feature type="transmembrane region" description="Helical" evidence="7">
    <location>
        <begin position="38"/>
        <end position="62"/>
    </location>
</feature>
<dbReference type="SUPFAM" id="SSF103473">
    <property type="entry name" value="MFS general substrate transporter"/>
    <property type="match status" value="1"/>
</dbReference>
<keyword evidence="3" id="KW-1003">Cell membrane</keyword>
<dbReference type="InterPro" id="IPR010290">
    <property type="entry name" value="TM_effector"/>
</dbReference>
<dbReference type="Gene3D" id="1.20.1250.20">
    <property type="entry name" value="MFS general substrate transporter like domains"/>
    <property type="match status" value="1"/>
</dbReference>
<keyword evidence="10" id="KW-1185">Reference proteome</keyword>
<dbReference type="PROSITE" id="PS50850">
    <property type="entry name" value="MFS"/>
    <property type="match status" value="1"/>
</dbReference>
<gene>
    <name evidence="9" type="ORF">KTT_16400</name>
</gene>
<keyword evidence="2" id="KW-0813">Transport</keyword>
<organism evidence="9 10">
    <name type="scientific">Tengunoibacter tsumagoiensis</name>
    <dbReference type="NCBI Taxonomy" id="2014871"/>
    <lineage>
        <taxon>Bacteria</taxon>
        <taxon>Bacillati</taxon>
        <taxon>Chloroflexota</taxon>
        <taxon>Ktedonobacteria</taxon>
        <taxon>Ktedonobacterales</taxon>
        <taxon>Dictyobacteraceae</taxon>
        <taxon>Tengunoibacter</taxon>
    </lineage>
</organism>
<evidence type="ECO:0000256" key="1">
    <source>
        <dbReference type="ARBA" id="ARBA00004651"/>
    </source>
</evidence>
<feature type="transmembrane region" description="Helical" evidence="7">
    <location>
        <begin position="196"/>
        <end position="215"/>
    </location>
</feature>